<name>A0A409X2P8_9AGAR</name>
<keyword evidence="2" id="KW-1185">Reference proteome</keyword>
<sequence length="514" mass="58689">MFPISNSDINIIYRARRNREPRFPFGITKKTFELVESQLKELDYKGPVALSCDDTKLFSAFRLYYDAAEECHFLIGHADEPYKLRVADPTQIQEVLDASKHEMATKIRLWCLTLASPEVTPIIVAALPITDKLGAVNLFPLLRRVLDGLIDHGFRVVSYASDGTEVERKVQEMLLDLGETKQYVISNPQARRPNTVIRYTVYRGQAICIVQDSKHALKTCRNNLFSGARLLTLGNHIAAYRRIRQILDDRGPIRKRDVEKLDRQDDNAASRLFSSATLKHLVDHHKDDALGEIVYLFVFGELVDAFQNRSISHLKRIRMVLRARYFLDTWTAYLQACQYPIHRYHLSRECLAILDIVIQSMIALVIIHRDYVDGDSPLFPWLNTTEPCEHVFGCARQVVKDFTYLDFIYMVPKLRIQLREATLHSHISDSKASGAGYTHTYFDFDFQGSQLAIFAQFPSDQDILDLCPLASQEADSLWSTLGVNATQVFYRIEFLAATAKAIAAKKRSLPVPPS</sequence>
<reference evidence="1 2" key="1">
    <citation type="journal article" date="2018" name="Evol. Lett.">
        <title>Horizontal gene cluster transfer increased hallucinogenic mushroom diversity.</title>
        <authorList>
            <person name="Reynolds H.T."/>
            <person name="Vijayakumar V."/>
            <person name="Gluck-Thaler E."/>
            <person name="Korotkin H.B."/>
            <person name="Matheny P.B."/>
            <person name="Slot J.C."/>
        </authorList>
    </citation>
    <scope>NUCLEOTIDE SEQUENCE [LARGE SCALE GENOMIC DNA]</scope>
    <source>
        <strain evidence="1 2">2629</strain>
    </source>
</reference>
<proteinExistence type="predicted"/>
<dbReference type="OrthoDB" id="73076at2759"/>
<dbReference type="AlphaFoldDB" id="A0A409X2P8"/>
<accession>A0A409X2P8</accession>
<evidence type="ECO:0000313" key="1">
    <source>
        <dbReference type="EMBL" id="PPQ85038.1"/>
    </source>
</evidence>
<dbReference type="Proteomes" id="UP000284842">
    <property type="component" value="Unassembled WGS sequence"/>
</dbReference>
<dbReference type="STRING" id="181874.A0A409X2P8"/>
<dbReference type="EMBL" id="NHTK01004774">
    <property type="protein sequence ID" value="PPQ85038.1"/>
    <property type="molecule type" value="Genomic_DNA"/>
</dbReference>
<comment type="caution">
    <text evidence="1">The sequence shown here is derived from an EMBL/GenBank/DDBJ whole genome shotgun (WGS) entry which is preliminary data.</text>
</comment>
<organism evidence="1 2">
    <name type="scientific">Panaeolus cyanescens</name>
    <dbReference type="NCBI Taxonomy" id="181874"/>
    <lineage>
        <taxon>Eukaryota</taxon>
        <taxon>Fungi</taxon>
        <taxon>Dikarya</taxon>
        <taxon>Basidiomycota</taxon>
        <taxon>Agaricomycotina</taxon>
        <taxon>Agaricomycetes</taxon>
        <taxon>Agaricomycetidae</taxon>
        <taxon>Agaricales</taxon>
        <taxon>Agaricineae</taxon>
        <taxon>Galeropsidaceae</taxon>
        <taxon>Panaeolus</taxon>
    </lineage>
</organism>
<gene>
    <name evidence="1" type="ORF">CVT24_010456</name>
</gene>
<dbReference type="InParanoid" id="A0A409X2P8"/>
<evidence type="ECO:0000313" key="2">
    <source>
        <dbReference type="Proteomes" id="UP000284842"/>
    </source>
</evidence>
<protein>
    <submittedName>
        <fullName evidence="1">Uncharacterized protein</fullName>
    </submittedName>
</protein>